<dbReference type="InterPro" id="IPR032675">
    <property type="entry name" value="LRR_dom_sf"/>
</dbReference>
<comment type="caution">
    <text evidence="2">The sequence shown here is derived from an EMBL/GenBank/DDBJ whole genome shotgun (WGS) entry which is preliminary data.</text>
</comment>
<proteinExistence type="predicted"/>
<gene>
    <name evidence="2" type="ORF">AGERDE_LOCUS487</name>
</gene>
<organism evidence="2 3">
    <name type="scientific">Ambispora gerdemannii</name>
    <dbReference type="NCBI Taxonomy" id="144530"/>
    <lineage>
        <taxon>Eukaryota</taxon>
        <taxon>Fungi</taxon>
        <taxon>Fungi incertae sedis</taxon>
        <taxon>Mucoromycota</taxon>
        <taxon>Glomeromycotina</taxon>
        <taxon>Glomeromycetes</taxon>
        <taxon>Archaeosporales</taxon>
        <taxon>Ambisporaceae</taxon>
        <taxon>Ambispora</taxon>
    </lineage>
</organism>
<evidence type="ECO:0000256" key="1">
    <source>
        <dbReference type="SAM" id="MobiDB-lite"/>
    </source>
</evidence>
<reference evidence="2" key="1">
    <citation type="submission" date="2021-06" db="EMBL/GenBank/DDBJ databases">
        <authorList>
            <person name="Kallberg Y."/>
            <person name="Tangrot J."/>
            <person name="Rosling A."/>
        </authorList>
    </citation>
    <scope>NUCLEOTIDE SEQUENCE</scope>
    <source>
        <strain evidence="2">MT106</strain>
    </source>
</reference>
<dbReference type="Proteomes" id="UP000789831">
    <property type="component" value="Unassembled WGS sequence"/>
</dbReference>
<dbReference type="Gene3D" id="3.80.10.10">
    <property type="entry name" value="Ribonuclease Inhibitor"/>
    <property type="match status" value="1"/>
</dbReference>
<evidence type="ECO:0000313" key="2">
    <source>
        <dbReference type="EMBL" id="CAG8435211.1"/>
    </source>
</evidence>
<accession>A0A9N8YN39</accession>
<feature type="region of interest" description="Disordered" evidence="1">
    <location>
        <begin position="116"/>
        <end position="135"/>
    </location>
</feature>
<dbReference type="OrthoDB" id="5954088at2759"/>
<keyword evidence="3" id="KW-1185">Reference proteome</keyword>
<protein>
    <submittedName>
        <fullName evidence="2">5932_t:CDS:1</fullName>
    </submittedName>
</protein>
<sequence>MIRKLDLTSKGLIGQLDLKQFPDLEEVNCADNYLTSCKTSPSVKSINLAGNCIKSMQDLNCNWDTLQELNIANNPIDFQEFTALFLKVKVLERNQQETEDQSENIKKHKELLDEASSKLTDAQKENKRLSGDLDQKKQELASKKGKVIPEFQQLINVQDLDNFIINYDYEQEGGSEYKQIIGGGLGSLNEMAFQQLNQQVLARVLIAQNRLINGEDEKYETEINN</sequence>
<dbReference type="SUPFAM" id="SSF52058">
    <property type="entry name" value="L domain-like"/>
    <property type="match status" value="1"/>
</dbReference>
<dbReference type="EMBL" id="CAJVPL010000024">
    <property type="protein sequence ID" value="CAG8435211.1"/>
    <property type="molecule type" value="Genomic_DNA"/>
</dbReference>
<evidence type="ECO:0000313" key="3">
    <source>
        <dbReference type="Proteomes" id="UP000789831"/>
    </source>
</evidence>
<name>A0A9N8YN39_9GLOM</name>
<dbReference type="AlphaFoldDB" id="A0A9N8YN39"/>